<name>A0A7L4CVJ2_9AVES</name>
<feature type="non-terminal residue" evidence="3">
    <location>
        <position position="1"/>
    </location>
</feature>
<dbReference type="InterPro" id="IPR043502">
    <property type="entry name" value="DNA/RNA_pol_sf"/>
</dbReference>
<dbReference type="SUPFAM" id="SSF56672">
    <property type="entry name" value="DNA/RNA polymerases"/>
    <property type="match status" value="1"/>
</dbReference>
<feature type="non-terminal residue" evidence="3">
    <location>
        <position position="87"/>
    </location>
</feature>
<dbReference type="PROSITE" id="PS50878">
    <property type="entry name" value="RT_POL"/>
    <property type="match status" value="1"/>
</dbReference>
<accession>A0A7L4CVJ2</accession>
<dbReference type="AlphaFoldDB" id="A0A7L4CVJ2"/>
<dbReference type="InterPro" id="IPR000477">
    <property type="entry name" value="RT_dom"/>
</dbReference>
<gene>
    <name evidence="3" type="primary">Lin1</name>
    <name evidence="3" type="ORF">EURGUL_R14992</name>
</gene>
<keyword evidence="4" id="KW-1185">Reference proteome</keyword>
<evidence type="ECO:0000259" key="2">
    <source>
        <dbReference type="PROSITE" id="PS50878"/>
    </source>
</evidence>
<dbReference type="Pfam" id="PF00078">
    <property type="entry name" value="RVT_1"/>
    <property type="match status" value="1"/>
</dbReference>
<reference evidence="3 4" key="1">
    <citation type="submission" date="2019-09" db="EMBL/GenBank/DDBJ databases">
        <title>Bird 10,000 Genomes (B10K) Project - Family phase.</title>
        <authorList>
            <person name="Zhang G."/>
        </authorList>
    </citation>
    <scope>NUCLEOTIDE SEQUENCE [LARGE SCALE GENOMIC DNA]</scope>
    <source>
        <strain evidence="3">B10K-DU-002-51</strain>
        <tissue evidence="3">Muscle</tissue>
    </source>
</reference>
<evidence type="ECO:0000256" key="1">
    <source>
        <dbReference type="SAM" id="SignalP"/>
    </source>
</evidence>
<dbReference type="EMBL" id="VZZY01002299">
    <property type="protein sequence ID" value="NXW54226.1"/>
    <property type="molecule type" value="Genomic_DNA"/>
</dbReference>
<feature type="chain" id="PRO_5029590239" evidence="1">
    <location>
        <begin position="19"/>
        <end position="87"/>
    </location>
</feature>
<organism evidence="3 4">
    <name type="scientific">Eurystomus gularis</name>
    <dbReference type="NCBI Taxonomy" id="325343"/>
    <lineage>
        <taxon>Eukaryota</taxon>
        <taxon>Metazoa</taxon>
        <taxon>Chordata</taxon>
        <taxon>Craniata</taxon>
        <taxon>Vertebrata</taxon>
        <taxon>Euteleostomi</taxon>
        <taxon>Archelosauria</taxon>
        <taxon>Archosauria</taxon>
        <taxon>Dinosauria</taxon>
        <taxon>Saurischia</taxon>
        <taxon>Theropoda</taxon>
        <taxon>Coelurosauria</taxon>
        <taxon>Aves</taxon>
        <taxon>Neognathae</taxon>
        <taxon>Neoaves</taxon>
        <taxon>Telluraves</taxon>
        <taxon>Coraciimorphae</taxon>
        <taxon>Coraciiformes</taxon>
        <taxon>Coraciidae</taxon>
        <taxon>Eurystomus</taxon>
    </lineage>
</organism>
<feature type="signal peptide" evidence="1">
    <location>
        <begin position="1"/>
        <end position="18"/>
    </location>
</feature>
<proteinExistence type="predicted"/>
<protein>
    <submittedName>
        <fullName evidence="3">LIN1 transcriptase</fullName>
    </submittedName>
</protein>
<dbReference type="PANTHER" id="PTHR31635">
    <property type="entry name" value="REVERSE TRANSCRIPTASE DOMAIN-CONTAINING PROTEIN-RELATED"/>
    <property type="match status" value="1"/>
</dbReference>
<feature type="domain" description="Reverse transcriptase" evidence="2">
    <location>
        <begin position="1"/>
        <end position="87"/>
    </location>
</feature>
<dbReference type="PANTHER" id="PTHR31635:SF196">
    <property type="entry name" value="REVERSE TRANSCRIPTASE DOMAIN-CONTAINING PROTEIN-RELATED"/>
    <property type="match status" value="1"/>
</dbReference>
<evidence type="ECO:0000313" key="4">
    <source>
        <dbReference type="Proteomes" id="UP000541249"/>
    </source>
</evidence>
<keyword evidence="1" id="KW-0732">Signal</keyword>
<evidence type="ECO:0000313" key="3">
    <source>
        <dbReference type="EMBL" id="NXW54226.1"/>
    </source>
</evidence>
<comment type="caution">
    <text evidence="3">The sequence shown here is derived from an EMBL/GenBank/DDBJ whole genome shotgun (WGS) entry which is preliminary data.</text>
</comment>
<dbReference type="Proteomes" id="UP000541249">
    <property type="component" value="Unassembled WGS sequence"/>
</dbReference>
<sequence length="87" mass="9702">QGCPLSPLLFNIVLEVLATAIRQQKGIKGIQIGKEEVKMSLFADDMILYMENPKEATPKLLEVIEQFSNVAGYKINAQKSVAFLYTN</sequence>
<dbReference type="OrthoDB" id="9909359at2759"/>